<dbReference type="EMBL" id="AYYQ01000034">
    <property type="protein sequence ID" value="KRM67938.1"/>
    <property type="molecule type" value="Genomic_DNA"/>
</dbReference>
<sequence>MFMFNNSKRNIRLTTIALMIATFMTAVEGTIVSTAMPTIVSNLHGVSIMNWVFSVFLLTNAVSTPIYGKIADQFGRKKIFIFGLTIFLIASLFAGLSKSMVNLIFWRAFQGLGAGAIMPVSYTIIADIYPFEKRGKILGLNGAIWGIASIISPVLGGILVDRLSWHWIFFINIPIGILAIIAIYFFFNEKFEVKNYNFDYLGMLLLSLFLFAIIYVVKILSSKNFDGIELSIFINLAIITFIFFVRRENVFINPIIPTKLFQNRTFVIQNAVALLVSGFIMGLEVYVPDWTQGIMGLGASMAGLVITPASLFWIIGSFISGYLIKKINVVYSTLIGLFLILIASFWIINLSINAHYEYFFVISAICGIGFGITITNSTLVSQKLVSKEDIGVATSFNTLCRIFGQTFIISILGIVMNTKLKIEILNTPKTSLAMINRLINPKYAKDLPLKSLYNLKSVLFNSLNWVFLFLFSLIIFSMLINLFNIKKKDEIR</sequence>
<evidence type="ECO:0000256" key="7">
    <source>
        <dbReference type="SAM" id="Phobius"/>
    </source>
</evidence>
<feature type="transmembrane region" description="Helical" evidence="7">
    <location>
        <begin position="392"/>
        <end position="416"/>
    </location>
</feature>
<dbReference type="SUPFAM" id="SSF103473">
    <property type="entry name" value="MFS general substrate transporter"/>
    <property type="match status" value="1"/>
</dbReference>
<feature type="transmembrane region" description="Helical" evidence="7">
    <location>
        <begin position="293"/>
        <end position="315"/>
    </location>
</feature>
<feature type="transmembrane region" description="Helical" evidence="7">
    <location>
        <begin position="462"/>
        <end position="483"/>
    </location>
</feature>
<dbReference type="PANTHER" id="PTHR23501">
    <property type="entry name" value="MAJOR FACILITATOR SUPERFAMILY"/>
    <property type="match status" value="1"/>
</dbReference>
<feature type="transmembrane region" description="Helical" evidence="7">
    <location>
        <begin position="266"/>
        <end position="287"/>
    </location>
</feature>
<dbReference type="AlphaFoldDB" id="A0A0R2AN78"/>
<evidence type="ECO:0000256" key="3">
    <source>
        <dbReference type="ARBA" id="ARBA00022475"/>
    </source>
</evidence>
<comment type="subcellular location">
    <subcellularLocation>
        <location evidence="1">Cell membrane</location>
        <topology evidence="1">Multi-pass membrane protein</topology>
    </subcellularLocation>
</comment>
<evidence type="ECO:0000259" key="8">
    <source>
        <dbReference type="PROSITE" id="PS50850"/>
    </source>
</evidence>
<dbReference type="InterPro" id="IPR004638">
    <property type="entry name" value="EmrB-like"/>
</dbReference>
<reference evidence="9 10" key="1">
    <citation type="journal article" date="2015" name="Genome Announc.">
        <title>Expanding the biotechnology potential of lactobacilli through comparative genomics of 213 strains and associated genera.</title>
        <authorList>
            <person name="Sun Z."/>
            <person name="Harris H.M."/>
            <person name="McCann A."/>
            <person name="Guo C."/>
            <person name="Argimon S."/>
            <person name="Zhang W."/>
            <person name="Yang X."/>
            <person name="Jeffery I.B."/>
            <person name="Cooney J.C."/>
            <person name="Kagawa T.F."/>
            <person name="Liu W."/>
            <person name="Song Y."/>
            <person name="Salvetti E."/>
            <person name="Wrobel A."/>
            <person name="Rasinkangas P."/>
            <person name="Parkhill J."/>
            <person name="Rea M.C."/>
            <person name="O'Sullivan O."/>
            <person name="Ritari J."/>
            <person name="Douillard F.P."/>
            <person name="Paul Ross R."/>
            <person name="Yang R."/>
            <person name="Briner A.E."/>
            <person name="Felis G.E."/>
            <person name="de Vos W.M."/>
            <person name="Barrangou R."/>
            <person name="Klaenhammer T.R."/>
            <person name="Caufield P.W."/>
            <person name="Cui Y."/>
            <person name="Zhang H."/>
            <person name="O'Toole P.W."/>
        </authorList>
    </citation>
    <scope>NUCLEOTIDE SEQUENCE [LARGE SCALE GENOMIC DNA]</scope>
    <source>
        <strain evidence="9 10">DSM 23829</strain>
    </source>
</reference>
<dbReference type="PATRIC" id="fig|1423781.4.peg.401"/>
<feature type="domain" description="Major facilitator superfamily (MFS) profile" evidence="8">
    <location>
        <begin position="14"/>
        <end position="489"/>
    </location>
</feature>
<protein>
    <submittedName>
        <fullName evidence="9">EmrB QacA subfamily drug resistance transporter</fullName>
    </submittedName>
</protein>
<dbReference type="PANTHER" id="PTHR23501:SF191">
    <property type="entry name" value="VACUOLAR BASIC AMINO ACID TRANSPORTER 4"/>
    <property type="match status" value="1"/>
</dbReference>
<keyword evidence="6 7" id="KW-0472">Membrane</keyword>
<dbReference type="InterPro" id="IPR036259">
    <property type="entry name" value="MFS_trans_sf"/>
</dbReference>
<feature type="transmembrane region" description="Helical" evidence="7">
    <location>
        <begin position="199"/>
        <end position="221"/>
    </location>
</feature>
<evidence type="ECO:0000256" key="4">
    <source>
        <dbReference type="ARBA" id="ARBA00022692"/>
    </source>
</evidence>
<feature type="transmembrane region" description="Helical" evidence="7">
    <location>
        <begin position="227"/>
        <end position="245"/>
    </location>
</feature>
<dbReference type="GO" id="GO:0005886">
    <property type="term" value="C:plasma membrane"/>
    <property type="evidence" value="ECO:0007669"/>
    <property type="project" value="UniProtKB-SubCell"/>
</dbReference>
<dbReference type="Proteomes" id="UP000052012">
    <property type="component" value="Unassembled WGS sequence"/>
</dbReference>
<dbReference type="Gene3D" id="1.20.1720.10">
    <property type="entry name" value="Multidrug resistance protein D"/>
    <property type="match status" value="1"/>
</dbReference>
<dbReference type="Gene3D" id="1.20.1250.20">
    <property type="entry name" value="MFS general substrate transporter like domains"/>
    <property type="match status" value="1"/>
</dbReference>
<keyword evidence="10" id="KW-1185">Reference proteome</keyword>
<keyword evidence="4 7" id="KW-0812">Transmembrane</keyword>
<dbReference type="PRINTS" id="PR01036">
    <property type="entry name" value="TCRTETB"/>
</dbReference>
<evidence type="ECO:0000256" key="6">
    <source>
        <dbReference type="ARBA" id="ARBA00023136"/>
    </source>
</evidence>
<gene>
    <name evidence="9" type="ORF">FD06_GL000390</name>
</gene>
<accession>A0A0R2AN78</accession>
<feature type="transmembrane region" description="Helical" evidence="7">
    <location>
        <begin position="358"/>
        <end position="380"/>
    </location>
</feature>
<keyword evidence="3" id="KW-1003">Cell membrane</keyword>
<keyword evidence="2" id="KW-0813">Transport</keyword>
<dbReference type="CDD" id="cd17502">
    <property type="entry name" value="MFS_Azr1_MDR_like"/>
    <property type="match status" value="1"/>
</dbReference>
<feature type="transmembrane region" description="Helical" evidence="7">
    <location>
        <begin position="103"/>
        <end position="125"/>
    </location>
</feature>
<evidence type="ECO:0000313" key="9">
    <source>
        <dbReference type="EMBL" id="KRM67938.1"/>
    </source>
</evidence>
<dbReference type="InterPro" id="IPR011701">
    <property type="entry name" value="MFS"/>
</dbReference>
<dbReference type="Pfam" id="PF07690">
    <property type="entry name" value="MFS_1"/>
    <property type="match status" value="1"/>
</dbReference>
<name>A0A0R2AN78_9LACO</name>
<dbReference type="GO" id="GO:0022857">
    <property type="term" value="F:transmembrane transporter activity"/>
    <property type="evidence" value="ECO:0007669"/>
    <property type="project" value="InterPro"/>
</dbReference>
<evidence type="ECO:0000256" key="5">
    <source>
        <dbReference type="ARBA" id="ARBA00022989"/>
    </source>
</evidence>
<dbReference type="FunFam" id="1.20.1720.10:FF:000004">
    <property type="entry name" value="EmrB/QacA family drug resistance transporter"/>
    <property type="match status" value="1"/>
</dbReference>
<dbReference type="InterPro" id="IPR020846">
    <property type="entry name" value="MFS_dom"/>
</dbReference>
<proteinExistence type="predicted"/>
<dbReference type="PROSITE" id="PS50850">
    <property type="entry name" value="MFS"/>
    <property type="match status" value="1"/>
</dbReference>
<feature type="transmembrane region" description="Helical" evidence="7">
    <location>
        <begin position="165"/>
        <end position="187"/>
    </location>
</feature>
<feature type="transmembrane region" description="Helical" evidence="7">
    <location>
        <begin position="137"/>
        <end position="159"/>
    </location>
</feature>
<keyword evidence="5 7" id="KW-1133">Transmembrane helix</keyword>
<evidence type="ECO:0000313" key="10">
    <source>
        <dbReference type="Proteomes" id="UP000052012"/>
    </source>
</evidence>
<feature type="transmembrane region" description="Helical" evidence="7">
    <location>
        <begin position="327"/>
        <end position="352"/>
    </location>
</feature>
<comment type="caution">
    <text evidence="9">The sequence shown here is derived from an EMBL/GenBank/DDBJ whole genome shotgun (WGS) entry which is preliminary data.</text>
</comment>
<feature type="transmembrane region" description="Helical" evidence="7">
    <location>
        <begin position="48"/>
        <end position="67"/>
    </location>
</feature>
<dbReference type="NCBIfam" id="TIGR00711">
    <property type="entry name" value="efflux_EmrB"/>
    <property type="match status" value="1"/>
</dbReference>
<evidence type="ECO:0000256" key="2">
    <source>
        <dbReference type="ARBA" id="ARBA00022448"/>
    </source>
</evidence>
<feature type="transmembrane region" description="Helical" evidence="7">
    <location>
        <begin position="79"/>
        <end position="97"/>
    </location>
</feature>
<organism evidence="9 10">
    <name type="scientific">Apilactobacillus ozensis DSM 23829 = JCM 17196</name>
    <dbReference type="NCBI Taxonomy" id="1423781"/>
    <lineage>
        <taxon>Bacteria</taxon>
        <taxon>Bacillati</taxon>
        <taxon>Bacillota</taxon>
        <taxon>Bacilli</taxon>
        <taxon>Lactobacillales</taxon>
        <taxon>Lactobacillaceae</taxon>
        <taxon>Apilactobacillus</taxon>
    </lineage>
</organism>
<evidence type="ECO:0000256" key="1">
    <source>
        <dbReference type="ARBA" id="ARBA00004651"/>
    </source>
</evidence>
<dbReference type="STRING" id="1423781.FD06_GL000390"/>